<dbReference type="EMBL" id="CP054698">
    <property type="protein sequence ID" value="QMS89633.1"/>
    <property type="molecule type" value="Genomic_DNA"/>
</dbReference>
<name>A0A7D7LC11_9NOSO</name>
<dbReference type="AlphaFoldDB" id="A0A7D7LC11"/>
<dbReference type="SUPFAM" id="SSF53756">
    <property type="entry name" value="UDP-Glycosyltransferase/glycogen phosphorylase"/>
    <property type="match status" value="1"/>
</dbReference>
<keyword evidence="4" id="KW-1185">Reference proteome</keyword>
<feature type="region of interest" description="Disordered" evidence="1">
    <location>
        <begin position="395"/>
        <end position="418"/>
    </location>
</feature>
<accession>A0A7D7LC11</accession>
<evidence type="ECO:0000256" key="1">
    <source>
        <dbReference type="SAM" id="MobiDB-lite"/>
    </source>
</evidence>
<feature type="compositionally biased region" description="Polar residues" evidence="1">
    <location>
        <begin position="399"/>
        <end position="411"/>
    </location>
</feature>
<keyword evidence="3" id="KW-0808">Transferase</keyword>
<reference evidence="4" key="1">
    <citation type="submission" date="2020-06" db="EMBL/GenBank/DDBJ databases">
        <title>Nostoc edaphicum CCNP1411 genome.</title>
        <authorList>
            <person name="Fidor A."/>
            <person name="Grabski M."/>
            <person name="Gawor J."/>
            <person name="Gromadka R."/>
            <person name="Wegrzyn G."/>
            <person name="Mazur-Marzec H."/>
        </authorList>
    </citation>
    <scope>NUCLEOTIDE SEQUENCE [LARGE SCALE GENOMIC DNA]</scope>
    <source>
        <strain evidence="4">CCNP1411</strain>
    </source>
</reference>
<dbReference type="InterPro" id="IPR001296">
    <property type="entry name" value="Glyco_trans_1"/>
</dbReference>
<gene>
    <name evidence="3" type="ORF">HUN01_19370</name>
</gene>
<organism evidence="3 4">
    <name type="scientific">Nostoc edaphicum CCNP1411</name>
    <dbReference type="NCBI Taxonomy" id="1472755"/>
    <lineage>
        <taxon>Bacteria</taxon>
        <taxon>Bacillati</taxon>
        <taxon>Cyanobacteriota</taxon>
        <taxon>Cyanophyceae</taxon>
        <taxon>Nostocales</taxon>
        <taxon>Nostocaceae</taxon>
        <taxon>Nostoc</taxon>
    </lineage>
</organism>
<dbReference type="Gene3D" id="3.40.50.2000">
    <property type="entry name" value="Glycogen Phosphorylase B"/>
    <property type="match status" value="1"/>
</dbReference>
<sequence>MPNNTLSHLTTSINSLLKKVVNRINYIKGLKVVSLKPNQPSRGNVLFSYRIEPFLLKAGQPIPHDHTWYWEVWRMVQTFLDLGYNVDVIQFYNDEFVPEKHYSFFIDVRHRMQELAPKLNRDCVKIFHVDIANMVFRNAAECHRHLELQQRRGITLCPQRYEVPNLGIEYADYGIVLGNEFTINTFKYANKPIYRVPLSNPTVYPWPEQKDFEAARKHFLWFASHGFVHKGLDLVLEAFAQMPDFHLTVCGPIKQEPEFEQAFHQELYETPNIHTYGWIDVTSPEFIEVSNSCIGTVLVSAAEGGAGSVITCMHTGLIPIVNYETSVDVHEDYGVLLKNSSIAEIQAAVRRISNLPIEDLKSMSRKAWEYVRANHTKENFAQVYRNTIEQIIENHSQKKQTSSKQLVSSDASGGLRLR</sequence>
<dbReference type="PANTHER" id="PTHR12526">
    <property type="entry name" value="GLYCOSYLTRANSFERASE"/>
    <property type="match status" value="1"/>
</dbReference>
<evidence type="ECO:0000313" key="3">
    <source>
        <dbReference type="EMBL" id="QMS89633.1"/>
    </source>
</evidence>
<dbReference type="KEGG" id="ned:HUN01_19370"/>
<dbReference type="Proteomes" id="UP000514713">
    <property type="component" value="Chromosome"/>
</dbReference>
<dbReference type="GO" id="GO:0016757">
    <property type="term" value="F:glycosyltransferase activity"/>
    <property type="evidence" value="ECO:0007669"/>
    <property type="project" value="InterPro"/>
</dbReference>
<evidence type="ECO:0000259" key="2">
    <source>
        <dbReference type="Pfam" id="PF00534"/>
    </source>
</evidence>
<dbReference type="RefSeq" id="WP_181927562.1">
    <property type="nucleotide sequence ID" value="NZ_CP054698.1"/>
</dbReference>
<protein>
    <submittedName>
        <fullName evidence="3">Glycosyltransferase</fullName>
    </submittedName>
</protein>
<evidence type="ECO:0000313" key="4">
    <source>
        <dbReference type="Proteomes" id="UP000514713"/>
    </source>
</evidence>
<feature type="domain" description="Glycosyl transferase family 1" evidence="2">
    <location>
        <begin position="216"/>
        <end position="367"/>
    </location>
</feature>
<dbReference type="Pfam" id="PF00534">
    <property type="entry name" value="Glycos_transf_1"/>
    <property type="match status" value="1"/>
</dbReference>
<proteinExistence type="predicted"/>